<keyword evidence="5 8" id="KW-0687">Ribonucleoprotein</keyword>
<dbReference type="GO" id="GO:0003735">
    <property type="term" value="F:structural constituent of ribosome"/>
    <property type="evidence" value="ECO:0007669"/>
    <property type="project" value="InterPro"/>
</dbReference>
<name>A0A4R1QRF2_9BACL</name>
<evidence type="ECO:0000313" key="9">
    <source>
        <dbReference type="EMBL" id="TCL52620.1"/>
    </source>
</evidence>
<evidence type="ECO:0000256" key="1">
    <source>
        <dbReference type="ARBA" id="ARBA00009512"/>
    </source>
</evidence>
<evidence type="ECO:0000256" key="2">
    <source>
        <dbReference type="ARBA" id="ARBA00022730"/>
    </source>
</evidence>
<reference evidence="9 10" key="1">
    <citation type="submission" date="2019-03" db="EMBL/GenBank/DDBJ databases">
        <title>Genomic Encyclopedia of Type Strains, Phase IV (KMG-IV): sequencing the most valuable type-strain genomes for metagenomic binning, comparative biology and taxonomic classification.</title>
        <authorList>
            <person name="Goeker M."/>
        </authorList>
    </citation>
    <scope>NUCLEOTIDE SEQUENCE [LARGE SCALE GENOMIC DNA]</scope>
    <source>
        <strain evidence="9 10">DSM 24979</strain>
    </source>
</reference>
<comment type="function">
    <text evidence="6 8">Binds together with bS18 to 16S ribosomal RNA.</text>
</comment>
<evidence type="ECO:0000256" key="7">
    <source>
        <dbReference type="ARBA" id="ARBA00035294"/>
    </source>
</evidence>
<evidence type="ECO:0000256" key="4">
    <source>
        <dbReference type="ARBA" id="ARBA00022980"/>
    </source>
</evidence>
<gene>
    <name evidence="8" type="primary">rpsF</name>
    <name evidence="9" type="ORF">EDD69_10223</name>
</gene>
<dbReference type="InterPro" id="IPR035980">
    <property type="entry name" value="Ribosomal_bS6_sf"/>
</dbReference>
<dbReference type="GO" id="GO:1990904">
    <property type="term" value="C:ribonucleoprotein complex"/>
    <property type="evidence" value="ECO:0007669"/>
    <property type="project" value="UniProtKB-KW"/>
</dbReference>
<protein>
    <recommendedName>
        <fullName evidence="7 8">Small ribosomal subunit protein bS6</fullName>
    </recommendedName>
</protein>
<organism evidence="9 10">
    <name type="scientific">Thermolongibacillus altinsuensis</name>
    <dbReference type="NCBI Taxonomy" id="575256"/>
    <lineage>
        <taxon>Bacteria</taxon>
        <taxon>Bacillati</taxon>
        <taxon>Bacillota</taxon>
        <taxon>Bacilli</taxon>
        <taxon>Bacillales</taxon>
        <taxon>Anoxybacillaceae</taxon>
        <taxon>Thermolongibacillus</taxon>
    </lineage>
</organism>
<evidence type="ECO:0000256" key="6">
    <source>
        <dbReference type="ARBA" id="ARBA00035104"/>
    </source>
</evidence>
<keyword evidence="2 8" id="KW-0699">rRNA-binding</keyword>
<comment type="similarity">
    <text evidence="1 8">Belongs to the bacterial ribosomal protein bS6 family.</text>
</comment>
<dbReference type="Gene3D" id="3.30.70.60">
    <property type="match status" value="1"/>
</dbReference>
<keyword evidence="3 8" id="KW-0694">RNA-binding</keyword>
<proteinExistence type="inferred from homology"/>
<sequence length="96" mass="11454">MMRKYEIMYIIRPNIDEESKKALVERFNNVLKENGAEITNVKEWGKRRLAYEIKKFRDGIYMIVNVVAKPAAVQEFDRLARISEDIIRHIIVKEEE</sequence>
<dbReference type="PROSITE" id="PS01048">
    <property type="entry name" value="RIBOSOMAL_S6"/>
    <property type="match status" value="1"/>
</dbReference>
<dbReference type="GO" id="GO:0070181">
    <property type="term" value="F:small ribosomal subunit rRNA binding"/>
    <property type="evidence" value="ECO:0007669"/>
    <property type="project" value="TreeGrafter"/>
</dbReference>
<dbReference type="GO" id="GO:0006412">
    <property type="term" value="P:translation"/>
    <property type="evidence" value="ECO:0007669"/>
    <property type="project" value="UniProtKB-UniRule"/>
</dbReference>
<dbReference type="Proteomes" id="UP000295658">
    <property type="component" value="Unassembled WGS sequence"/>
</dbReference>
<keyword evidence="10" id="KW-1185">Reference proteome</keyword>
<dbReference type="HAMAP" id="MF_00360">
    <property type="entry name" value="Ribosomal_bS6"/>
    <property type="match status" value="1"/>
</dbReference>
<dbReference type="InterPro" id="IPR020814">
    <property type="entry name" value="Ribosomal_S6_plastid/chlpt"/>
</dbReference>
<evidence type="ECO:0000256" key="5">
    <source>
        <dbReference type="ARBA" id="ARBA00023274"/>
    </source>
</evidence>
<evidence type="ECO:0000313" key="10">
    <source>
        <dbReference type="Proteomes" id="UP000295658"/>
    </source>
</evidence>
<dbReference type="InterPro" id="IPR014717">
    <property type="entry name" value="Transl_elong_EF1B/ribsomal_bS6"/>
</dbReference>
<dbReference type="NCBIfam" id="TIGR00166">
    <property type="entry name" value="S6"/>
    <property type="match status" value="1"/>
</dbReference>
<dbReference type="CDD" id="cd00473">
    <property type="entry name" value="bS6"/>
    <property type="match status" value="1"/>
</dbReference>
<dbReference type="EMBL" id="SLUL01000002">
    <property type="protein sequence ID" value="TCL52620.1"/>
    <property type="molecule type" value="Genomic_DNA"/>
</dbReference>
<evidence type="ECO:0000256" key="8">
    <source>
        <dbReference type="HAMAP-Rule" id="MF_00360"/>
    </source>
</evidence>
<dbReference type="GO" id="GO:0005737">
    <property type="term" value="C:cytoplasm"/>
    <property type="evidence" value="ECO:0007669"/>
    <property type="project" value="UniProtKB-ARBA"/>
</dbReference>
<dbReference type="SUPFAM" id="SSF54995">
    <property type="entry name" value="Ribosomal protein S6"/>
    <property type="match status" value="1"/>
</dbReference>
<comment type="caution">
    <text evidence="9">The sequence shown here is derived from an EMBL/GenBank/DDBJ whole genome shotgun (WGS) entry which is preliminary data.</text>
</comment>
<keyword evidence="4 8" id="KW-0689">Ribosomal protein</keyword>
<dbReference type="PANTHER" id="PTHR21011">
    <property type="entry name" value="MITOCHONDRIAL 28S RIBOSOMAL PROTEIN S6"/>
    <property type="match status" value="1"/>
</dbReference>
<dbReference type="GO" id="GO:0005840">
    <property type="term" value="C:ribosome"/>
    <property type="evidence" value="ECO:0007669"/>
    <property type="project" value="UniProtKB-KW"/>
</dbReference>
<dbReference type="AlphaFoldDB" id="A0A4R1QRF2"/>
<dbReference type="InterPro" id="IPR020815">
    <property type="entry name" value="Ribosomal_bS6_CS"/>
</dbReference>
<dbReference type="FunFam" id="3.30.70.60:FF:000002">
    <property type="entry name" value="30S ribosomal protein S6"/>
    <property type="match status" value="1"/>
</dbReference>
<dbReference type="InterPro" id="IPR000529">
    <property type="entry name" value="Ribosomal_bS6"/>
</dbReference>
<evidence type="ECO:0000256" key="3">
    <source>
        <dbReference type="ARBA" id="ARBA00022884"/>
    </source>
</evidence>
<dbReference type="Pfam" id="PF01250">
    <property type="entry name" value="Ribosomal_S6"/>
    <property type="match status" value="1"/>
</dbReference>
<dbReference type="PANTHER" id="PTHR21011:SF1">
    <property type="entry name" value="SMALL RIBOSOMAL SUBUNIT PROTEIN BS6M"/>
    <property type="match status" value="1"/>
</dbReference>
<accession>A0A4R1QRF2</accession>